<dbReference type="CDD" id="cd00009">
    <property type="entry name" value="AAA"/>
    <property type="match status" value="1"/>
</dbReference>
<comment type="caution">
    <text evidence="7">The sequence shown here is derived from an EMBL/GenBank/DDBJ whole genome shotgun (WGS) entry which is preliminary data.</text>
</comment>
<keyword evidence="8" id="KW-1185">Reference proteome</keyword>
<dbReference type="Pfam" id="PF20161">
    <property type="entry name" value="VpsR"/>
    <property type="match status" value="1"/>
</dbReference>
<dbReference type="Gene3D" id="1.10.8.60">
    <property type="match status" value="1"/>
</dbReference>
<evidence type="ECO:0000313" key="8">
    <source>
        <dbReference type="Proteomes" id="UP001168540"/>
    </source>
</evidence>
<dbReference type="EMBL" id="JAUEDK010000027">
    <property type="protein sequence ID" value="MDN0076189.1"/>
    <property type="molecule type" value="Genomic_DNA"/>
</dbReference>
<dbReference type="Pfam" id="PF25601">
    <property type="entry name" value="AAA_lid_14"/>
    <property type="match status" value="1"/>
</dbReference>
<keyword evidence="3" id="KW-0805">Transcription regulation</keyword>
<dbReference type="Gene3D" id="1.10.10.60">
    <property type="entry name" value="Homeodomain-like"/>
    <property type="match status" value="1"/>
</dbReference>
<feature type="domain" description="Sigma-54 factor interaction" evidence="6">
    <location>
        <begin position="144"/>
        <end position="373"/>
    </location>
</feature>
<dbReference type="SUPFAM" id="SSF46689">
    <property type="entry name" value="Homeodomain-like"/>
    <property type="match status" value="1"/>
</dbReference>
<dbReference type="PANTHER" id="PTHR32071:SF120">
    <property type="entry name" value="TRANSCRIPTIONAL REGULATOR-RELATED"/>
    <property type="match status" value="1"/>
</dbReference>
<dbReference type="SMART" id="SM00382">
    <property type="entry name" value="AAA"/>
    <property type="match status" value="1"/>
</dbReference>
<dbReference type="PROSITE" id="PS00676">
    <property type="entry name" value="SIGMA54_INTERACT_2"/>
    <property type="match status" value="1"/>
</dbReference>
<dbReference type="Pfam" id="PF00158">
    <property type="entry name" value="Sigma54_activat"/>
    <property type="match status" value="1"/>
</dbReference>
<dbReference type="InterPro" id="IPR025944">
    <property type="entry name" value="Sigma_54_int_dom_CS"/>
</dbReference>
<dbReference type="InterPro" id="IPR058031">
    <property type="entry name" value="AAA_lid_NorR"/>
</dbReference>
<evidence type="ECO:0000256" key="5">
    <source>
        <dbReference type="ARBA" id="ARBA00023163"/>
    </source>
</evidence>
<evidence type="ECO:0000259" key="6">
    <source>
        <dbReference type="PROSITE" id="PS50045"/>
    </source>
</evidence>
<dbReference type="InterPro" id="IPR045343">
    <property type="entry name" value="VpsR"/>
</dbReference>
<reference evidence="7" key="1">
    <citation type="submission" date="2023-06" db="EMBL/GenBank/DDBJ databases">
        <authorList>
            <person name="Zhang S."/>
        </authorList>
    </citation>
    <scope>NUCLEOTIDE SEQUENCE</scope>
    <source>
        <strain evidence="7">SG2303</strain>
    </source>
</reference>
<dbReference type="InterPro" id="IPR027417">
    <property type="entry name" value="P-loop_NTPase"/>
</dbReference>
<proteinExistence type="predicted"/>
<dbReference type="Proteomes" id="UP001168540">
    <property type="component" value="Unassembled WGS sequence"/>
</dbReference>
<keyword evidence="5" id="KW-0804">Transcription</keyword>
<dbReference type="PROSITE" id="PS00675">
    <property type="entry name" value="SIGMA54_INTERACT_1"/>
    <property type="match status" value="1"/>
</dbReference>
<accession>A0ABT7XQW9</accession>
<keyword evidence="4" id="KW-0238">DNA-binding</keyword>
<dbReference type="InterPro" id="IPR025662">
    <property type="entry name" value="Sigma_54_int_dom_ATP-bd_1"/>
</dbReference>
<dbReference type="InterPro" id="IPR025943">
    <property type="entry name" value="Sigma_54_int_dom_ATP-bd_2"/>
</dbReference>
<organism evidence="7 8">
    <name type="scientific">Crenobacter oryzisoli</name>
    <dbReference type="NCBI Taxonomy" id="3056844"/>
    <lineage>
        <taxon>Bacteria</taxon>
        <taxon>Pseudomonadati</taxon>
        <taxon>Pseudomonadota</taxon>
        <taxon>Betaproteobacteria</taxon>
        <taxon>Neisseriales</taxon>
        <taxon>Neisseriaceae</taxon>
        <taxon>Crenobacter</taxon>
    </lineage>
</organism>
<sequence length="451" mass="50911">MKVSQREVLLFGQQSAVLAEELGRLLPGWRVVMARNVAEALTCLGHTIRPMIGLVHIGRLVTELQDALEDICAVVGVMEWIALVERDLLGTVPVCKFISDHCYDFHTLPLDAPRLAMTLGHAHGRAELRIRNSYQHIHPNQFNMVGSSPAMQKLFASIDKIRGSEAPVLVHGESGTGKELVARALHQNSHRADGPFVAVNCGAIPAHLVQTELFGHEKGAFTGAHQRKIGLIEAADGGTIFLDEIGDLPHDMQVNLLRFLQEKIIERVGSVQRIRVDVRVIAATHVDLERAISEKRFREDLYYRLNVLRLNVPPLRERCEDIELLARWCFEEFSLEKSSKVYGFSNKALQAMRAYSWPGNVRELINLVRSAMVMSEHRLIRPEDLGLAMTGIRDDRWIEVGTLDTVVGRMERDYIQQVLEMNKKNVSATAKQLGLSRSTLYRMMMKLKMNY</sequence>
<protein>
    <submittedName>
        <fullName evidence="7">Sigma 54-interacting transcriptional regulator</fullName>
    </submittedName>
</protein>
<dbReference type="PROSITE" id="PS00688">
    <property type="entry name" value="SIGMA54_INTERACT_3"/>
    <property type="match status" value="1"/>
</dbReference>
<evidence type="ECO:0000313" key="7">
    <source>
        <dbReference type="EMBL" id="MDN0076189.1"/>
    </source>
</evidence>
<evidence type="ECO:0000256" key="4">
    <source>
        <dbReference type="ARBA" id="ARBA00023125"/>
    </source>
</evidence>
<dbReference type="InterPro" id="IPR002078">
    <property type="entry name" value="Sigma_54_int"/>
</dbReference>
<dbReference type="PROSITE" id="PS50045">
    <property type="entry name" value="SIGMA54_INTERACT_4"/>
    <property type="match status" value="1"/>
</dbReference>
<dbReference type="InterPro" id="IPR002197">
    <property type="entry name" value="HTH_Fis"/>
</dbReference>
<dbReference type="Gene3D" id="3.40.50.300">
    <property type="entry name" value="P-loop containing nucleotide triphosphate hydrolases"/>
    <property type="match status" value="1"/>
</dbReference>
<keyword evidence="2" id="KW-0067">ATP-binding</keyword>
<dbReference type="PRINTS" id="PR01590">
    <property type="entry name" value="HTHFIS"/>
</dbReference>
<evidence type="ECO:0000256" key="2">
    <source>
        <dbReference type="ARBA" id="ARBA00022840"/>
    </source>
</evidence>
<dbReference type="RefSeq" id="WP_289830852.1">
    <property type="nucleotide sequence ID" value="NZ_JAUEDK010000027.1"/>
</dbReference>
<dbReference type="PANTHER" id="PTHR32071">
    <property type="entry name" value="TRANSCRIPTIONAL REGULATORY PROTEIN"/>
    <property type="match status" value="1"/>
</dbReference>
<gene>
    <name evidence="7" type="ORF">QU481_14985</name>
</gene>
<dbReference type="Pfam" id="PF02954">
    <property type="entry name" value="HTH_8"/>
    <property type="match status" value="1"/>
</dbReference>
<dbReference type="SUPFAM" id="SSF52540">
    <property type="entry name" value="P-loop containing nucleoside triphosphate hydrolases"/>
    <property type="match status" value="1"/>
</dbReference>
<keyword evidence="1" id="KW-0547">Nucleotide-binding</keyword>
<name>A0ABT7XQW9_9NEIS</name>
<dbReference type="InterPro" id="IPR003593">
    <property type="entry name" value="AAA+_ATPase"/>
</dbReference>
<evidence type="ECO:0000256" key="3">
    <source>
        <dbReference type="ARBA" id="ARBA00023015"/>
    </source>
</evidence>
<dbReference type="InterPro" id="IPR009057">
    <property type="entry name" value="Homeodomain-like_sf"/>
</dbReference>
<evidence type="ECO:0000256" key="1">
    <source>
        <dbReference type="ARBA" id="ARBA00022741"/>
    </source>
</evidence>